<reference evidence="2 3" key="1">
    <citation type="journal article" date="2017" name="Int. J. Syst. Evol. Microbiol.">
        <title>Ramlibacter alkalitolerans sp. nov., alkali-tolerant bacterium isolated from soil of ginseng.</title>
        <authorList>
            <person name="Lee D.H."/>
            <person name="Cha C.J."/>
        </authorList>
    </citation>
    <scope>NUCLEOTIDE SEQUENCE [LARGE SCALE GENOMIC DNA]</scope>
    <source>
        <strain evidence="2 3">KACC 19305</strain>
    </source>
</reference>
<organism evidence="2 3">
    <name type="scientific">Ramlibacter alkalitolerans</name>
    <dbReference type="NCBI Taxonomy" id="2039631"/>
    <lineage>
        <taxon>Bacteria</taxon>
        <taxon>Pseudomonadati</taxon>
        <taxon>Pseudomonadota</taxon>
        <taxon>Betaproteobacteria</taxon>
        <taxon>Burkholderiales</taxon>
        <taxon>Comamonadaceae</taxon>
        <taxon>Ramlibacter</taxon>
    </lineage>
</organism>
<gene>
    <name evidence="2" type="primary">pilV</name>
    <name evidence="2" type="ORF">JI746_12335</name>
</gene>
<evidence type="ECO:0000313" key="2">
    <source>
        <dbReference type="EMBL" id="MBL0425898.1"/>
    </source>
</evidence>
<evidence type="ECO:0000256" key="1">
    <source>
        <dbReference type="SAM" id="Phobius"/>
    </source>
</evidence>
<dbReference type="RefSeq" id="WP_201689823.1">
    <property type="nucleotide sequence ID" value="NZ_JAEQND010000006.1"/>
</dbReference>
<proteinExistence type="predicted"/>
<keyword evidence="3" id="KW-1185">Reference proteome</keyword>
<dbReference type="InterPro" id="IPR013362">
    <property type="entry name" value="Pilus_4_PilV"/>
</dbReference>
<dbReference type="Proteomes" id="UP000622707">
    <property type="component" value="Unassembled WGS sequence"/>
</dbReference>
<evidence type="ECO:0000313" key="3">
    <source>
        <dbReference type="Proteomes" id="UP000622707"/>
    </source>
</evidence>
<feature type="transmembrane region" description="Helical" evidence="1">
    <location>
        <begin position="21"/>
        <end position="42"/>
    </location>
</feature>
<accession>A0ABS1JNW0</accession>
<protein>
    <submittedName>
        <fullName evidence="2">Type IV pilus modification protein PilV</fullName>
    </submittedName>
</protein>
<dbReference type="NCBIfam" id="TIGR02523">
    <property type="entry name" value="type_IV_pilV"/>
    <property type="match status" value="1"/>
</dbReference>
<sequence length="155" mass="16913">MRLNRTPPSPRRRRHAQRGIMLLEALIAILIFTVGILGLVGLQASAVKQSTDASYRAEAAQLADQLIGKMWADNRAVTNLQTRYNTCTSSACPGYIEWMATVANTLPGVTITSSTTRPDVSVNGQGIVTISIFWRAPQDEGSAPHRYDVEAQISE</sequence>
<keyword evidence="1" id="KW-0812">Transmembrane</keyword>
<dbReference type="EMBL" id="JAEQND010000006">
    <property type="protein sequence ID" value="MBL0425898.1"/>
    <property type="molecule type" value="Genomic_DNA"/>
</dbReference>
<name>A0ABS1JNW0_9BURK</name>
<keyword evidence="1" id="KW-1133">Transmembrane helix</keyword>
<keyword evidence="1" id="KW-0472">Membrane</keyword>
<comment type="caution">
    <text evidence="2">The sequence shown here is derived from an EMBL/GenBank/DDBJ whole genome shotgun (WGS) entry which is preliminary data.</text>
</comment>